<dbReference type="InterPro" id="IPR050307">
    <property type="entry name" value="Sterol_Desaturase_Related"/>
</dbReference>
<dbReference type="InterPro" id="IPR006694">
    <property type="entry name" value="Fatty_acid_hydroxylase"/>
</dbReference>
<keyword evidence="8" id="KW-1185">Reference proteome</keyword>
<evidence type="ECO:0000313" key="8">
    <source>
        <dbReference type="Proteomes" id="UP001307849"/>
    </source>
</evidence>
<dbReference type="AlphaFoldDB" id="A0AAN8N5F7"/>
<evidence type="ECO:0000256" key="1">
    <source>
        <dbReference type="ARBA" id="ARBA00004370"/>
    </source>
</evidence>
<evidence type="ECO:0000313" key="7">
    <source>
        <dbReference type="EMBL" id="KAK6504512.1"/>
    </source>
</evidence>
<feature type="transmembrane region" description="Helical" evidence="5">
    <location>
        <begin position="72"/>
        <end position="98"/>
    </location>
</feature>
<dbReference type="GO" id="GO:0016020">
    <property type="term" value="C:membrane"/>
    <property type="evidence" value="ECO:0007669"/>
    <property type="project" value="UniProtKB-SubCell"/>
</dbReference>
<comment type="caution">
    <text evidence="7">The sequence shown here is derived from an EMBL/GenBank/DDBJ whole genome shotgun (WGS) entry which is preliminary data.</text>
</comment>
<feature type="domain" description="Fatty acid hydroxylase" evidence="6">
    <location>
        <begin position="163"/>
        <end position="280"/>
    </location>
</feature>
<dbReference type="Pfam" id="PF04116">
    <property type="entry name" value="FA_hydroxylase"/>
    <property type="match status" value="1"/>
</dbReference>
<gene>
    <name evidence="7" type="ORF">TWF506_002706</name>
</gene>
<keyword evidence="3 5" id="KW-1133">Transmembrane helix</keyword>
<evidence type="ECO:0000256" key="4">
    <source>
        <dbReference type="ARBA" id="ARBA00023136"/>
    </source>
</evidence>
<evidence type="ECO:0000256" key="3">
    <source>
        <dbReference type="ARBA" id="ARBA00022989"/>
    </source>
</evidence>
<evidence type="ECO:0000256" key="5">
    <source>
        <dbReference type="SAM" id="Phobius"/>
    </source>
</evidence>
<dbReference type="Proteomes" id="UP001307849">
    <property type="component" value="Unassembled WGS sequence"/>
</dbReference>
<sequence>MDLFLNFLDSTFLDSAYESVRCNLELTICSAIQQSNFIFTKSVIIRSLGEPLCKIAKDNSLWDRESIFRQSISLFLSVWPLSVFLYIPVATLCYYWAFDRSLERHPKFARNQIKREISDSLQALFYMNLMTTPIFIAQINSSGYCKLYKFGTASWWYEVLQIPLFILFSDTCVYWLHRLFHKNMFLFKTMHKQHHKYVIPTPFGAYSFHPVEGWIMSLPVYAYSFILPMSDYVQLVILLYSNLWAFILHDSREQAHTVHHKNLNFNFGQFCSLWDRLGGTYVDPEIFLRAESIGNPFTGSKGLL</sequence>
<keyword evidence="2 5" id="KW-0812">Transmembrane</keyword>
<evidence type="ECO:0000259" key="6">
    <source>
        <dbReference type="Pfam" id="PF04116"/>
    </source>
</evidence>
<feature type="transmembrane region" description="Helical" evidence="5">
    <location>
        <begin position="119"/>
        <end position="139"/>
    </location>
</feature>
<dbReference type="GO" id="GO:0005506">
    <property type="term" value="F:iron ion binding"/>
    <property type="evidence" value="ECO:0007669"/>
    <property type="project" value="InterPro"/>
</dbReference>
<name>A0AAN8N5F7_9PEZI</name>
<feature type="transmembrane region" description="Helical" evidence="5">
    <location>
        <begin position="197"/>
        <end position="226"/>
    </location>
</feature>
<feature type="transmembrane region" description="Helical" evidence="5">
    <location>
        <begin position="159"/>
        <end position="176"/>
    </location>
</feature>
<evidence type="ECO:0000256" key="2">
    <source>
        <dbReference type="ARBA" id="ARBA00022692"/>
    </source>
</evidence>
<organism evidence="7 8">
    <name type="scientific">Arthrobotrys conoides</name>
    <dbReference type="NCBI Taxonomy" id="74498"/>
    <lineage>
        <taxon>Eukaryota</taxon>
        <taxon>Fungi</taxon>
        <taxon>Dikarya</taxon>
        <taxon>Ascomycota</taxon>
        <taxon>Pezizomycotina</taxon>
        <taxon>Orbiliomycetes</taxon>
        <taxon>Orbiliales</taxon>
        <taxon>Orbiliaceae</taxon>
        <taxon>Arthrobotrys</taxon>
    </lineage>
</organism>
<protein>
    <recommendedName>
        <fullName evidence="6">Fatty acid hydroxylase domain-containing protein</fullName>
    </recommendedName>
</protein>
<dbReference type="GO" id="GO:0008610">
    <property type="term" value="P:lipid biosynthetic process"/>
    <property type="evidence" value="ECO:0007669"/>
    <property type="project" value="InterPro"/>
</dbReference>
<dbReference type="GO" id="GO:0016491">
    <property type="term" value="F:oxidoreductase activity"/>
    <property type="evidence" value="ECO:0007669"/>
    <property type="project" value="InterPro"/>
</dbReference>
<dbReference type="EMBL" id="JAVHJM010000010">
    <property type="protein sequence ID" value="KAK6504512.1"/>
    <property type="molecule type" value="Genomic_DNA"/>
</dbReference>
<dbReference type="PANTHER" id="PTHR11863">
    <property type="entry name" value="STEROL DESATURASE"/>
    <property type="match status" value="1"/>
</dbReference>
<feature type="transmembrane region" description="Helical" evidence="5">
    <location>
        <begin position="232"/>
        <end position="249"/>
    </location>
</feature>
<comment type="subcellular location">
    <subcellularLocation>
        <location evidence="1">Membrane</location>
    </subcellularLocation>
</comment>
<keyword evidence="4 5" id="KW-0472">Membrane</keyword>
<accession>A0AAN8N5F7</accession>
<reference evidence="7 8" key="1">
    <citation type="submission" date="2019-10" db="EMBL/GenBank/DDBJ databases">
        <authorList>
            <person name="Palmer J.M."/>
        </authorList>
    </citation>
    <scope>NUCLEOTIDE SEQUENCE [LARGE SCALE GENOMIC DNA]</scope>
    <source>
        <strain evidence="7 8">TWF506</strain>
    </source>
</reference>
<proteinExistence type="predicted"/>